<protein>
    <submittedName>
        <fullName evidence="1">Uncharacterized protein</fullName>
    </submittedName>
</protein>
<dbReference type="RefSeq" id="WP_066766596.1">
    <property type="nucleotide sequence ID" value="NZ_CP013244.1"/>
</dbReference>
<reference evidence="1 2" key="1">
    <citation type="submission" date="2015-11" db="EMBL/GenBank/DDBJ databases">
        <title>Whole-Genome Sequence of Candidatus Oderbacter manganicum from the National Park Lower Oder Valley, Germany.</title>
        <authorList>
            <person name="Braun B."/>
            <person name="Liere K."/>
            <person name="Szewzyk U."/>
        </authorList>
    </citation>
    <scope>NUCLEOTIDE SEQUENCE [LARGE SCALE GENOMIC DNA]</scope>
    <source>
        <strain evidence="1 2">OTSz_A_272</strain>
    </source>
</reference>
<evidence type="ECO:0000313" key="2">
    <source>
        <dbReference type="Proteomes" id="UP000092498"/>
    </source>
</evidence>
<dbReference type="OrthoDB" id="6909241at2"/>
<dbReference type="InParanoid" id="A0A1B1AD48"/>
<dbReference type="AlphaFoldDB" id="A0A1B1AD48"/>
<name>A0A1B1AD48_9PROT</name>
<keyword evidence="2" id="KW-1185">Reference proteome</keyword>
<dbReference type="Proteomes" id="UP000092498">
    <property type="component" value="Chromosome"/>
</dbReference>
<dbReference type="EMBL" id="CP013244">
    <property type="protein sequence ID" value="ANP44480.1"/>
    <property type="molecule type" value="Genomic_DNA"/>
</dbReference>
<gene>
    <name evidence="1" type="ORF">ATE48_00350</name>
</gene>
<accession>A0A1B1AD48</accession>
<dbReference type="KEGG" id="cbot:ATE48_00350"/>
<proteinExistence type="predicted"/>
<organism evidence="1 2">
    <name type="scientific">Candidatus Viadribacter manganicus</name>
    <dbReference type="NCBI Taxonomy" id="1759059"/>
    <lineage>
        <taxon>Bacteria</taxon>
        <taxon>Pseudomonadati</taxon>
        <taxon>Pseudomonadota</taxon>
        <taxon>Alphaproteobacteria</taxon>
        <taxon>Hyphomonadales</taxon>
        <taxon>Hyphomonadaceae</taxon>
        <taxon>Candidatus Viadribacter</taxon>
    </lineage>
</organism>
<evidence type="ECO:0000313" key="1">
    <source>
        <dbReference type="EMBL" id="ANP44480.1"/>
    </source>
</evidence>
<sequence length="124" mass="13655">MTDLNAWIDAADKSCPLRIERSEWDDPVLLLGGTDWSLSVTAPWRIVRGYIMRVGAYDESAKAIAANLIGERVTRFRVLDNSSSLDIGVTISSGDELQVFCASKHENWVLRVPAQATMAFVPAS</sequence>